<dbReference type="GeneID" id="24135368"/>
<name>A0A067BU37_SAPPC</name>
<organism evidence="1 2">
    <name type="scientific">Saprolegnia parasitica (strain CBS 223.65)</name>
    <dbReference type="NCBI Taxonomy" id="695850"/>
    <lineage>
        <taxon>Eukaryota</taxon>
        <taxon>Sar</taxon>
        <taxon>Stramenopiles</taxon>
        <taxon>Oomycota</taxon>
        <taxon>Saprolegniomycetes</taxon>
        <taxon>Saprolegniales</taxon>
        <taxon>Saprolegniaceae</taxon>
        <taxon>Saprolegnia</taxon>
    </lineage>
</organism>
<gene>
    <name evidence="1" type="ORF">SPRG_13495</name>
</gene>
<dbReference type="RefSeq" id="XP_012208945.1">
    <property type="nucleotide sequence ID" value="XM_012353555.1"/>
</dbReference>
<protein>
    <submittedName>
        <fullName evidence="1">Uncharacterized protein</fullName>
    </submittedName>
</protein>
<evidence type="ECO:0000313" key="2">
    <source>
        <dbReference type="Proteomes" id="UP000030745"/>
    </source>
</evidence>
<dbReference type="KEGG" id="spar:SPRG_13495"/>
<dbReference type="Proteomes" id="UP000030745">
    <property type="component" value="Unassembled WGS sequence"/>
</dbReference>
<evidence type="ECO:0000313" key="1">
    <source>
        <dbReference type="EMBL" id="KDO20350.1"/>
    </source>
</evidence>
<dbReference type="VEuPathDB" id="FungiDB:SPRG_13495"/>
<proteinExistence type="predicted"/>
<dbReference type="EMBL" id="KK583315">
    <property type="protein sequence ID" value="KDO20350.1"/>
    <property type="molecule type" value="Genomic_DNA"/>
</dbReference>
<keyword evidence="2" id="KW-1185">Reference proteome</keyword>
<reference evidence="1 2" key="1">
    <citation type="journal article" date="2013" name="PLoS Genet.">
        <title>Distinctive expansion of potential virulence genes in the genome of the oomycete fish pathogen Saprolegnia parasitica.</title>
        <authorList>
            <person name="Jiang R.H."/>
            <person name="de Bruijn I."/>
            <person name="Haas B.J."/>
            <person name="Belmonte R."/>
            <person name="Lobach L."/>
            <person name="Christie J."/>
            <person name="van den Ackerveken G."/>
            <person name="Bottin A."/>
            <person name="Bulone V."/>
            <person name="Diaz-Moreno S.M."/>
            <person name="Dumas B."/>
            <person name="Fan L."/>
            <person name="Gaulin E."/>
            <person name="Govers F."/>
            <person name="Grenville-Briggs L.J."/>
            <person name="Horner N.R."/>
            <person name="Levin J.Z."/>
            <person name="Mammella M."/>
            <person name="Meijer H.J."/>
            <person name="Morris P."/>
            <person name="Nusbaum C."/>
            <person name="Oome S."/>
            <person name="Phillips A.J."/>
            <person name="van Rooyen D."/>
            <person name="Rzeszutek E."/>
            <person name="Saraiva M."/>
            <person name="Secombes C.J."/>
            <person name="Seidl M.F."/>
            <person name="Snel B."/>
            <person name="Stassen J.H."/>
            <person name="Sykes S."/>
            <person name="Tripathy S."/>
            <person name="van den Berg H."/>
            <person name="Vega-Arreguin J.C."/>
            <person name="Wawra S."/>
            <person name="Young S.K."/>
            <person name="Zeng Q."/>
            <person name="Dieguez-Uribeondo J."/>
            <person name="Russ C."/>
            <person name="Tyler B.M."/>
            <person name="van West P."/>
        </authorList>
    </citation>
    <scope>NUCLEOTIDE SEQUENCE [LARGE SCALE GENOMIC DNA]</scope>
    <source>
        <strain evidence="1 2">CBS 223.65</strain>
    </source>
</reference>
<accession>A0A067BU37</accession>
<dbReference type="AlphaFoldDB" id="A0A067BU37"/>
<sequence>MPNAAALSANQLMTQYAFQGGSSIGHLFNANYTVFNFQQFPQNSLARQANSNPIVCDYWTVA</sequence>